<organism evidence="2 5">
    <name type="scientific">Medicago truncatula</name>
    <name type="common">Barrel medic</name>
    <name type="synonym">Medicago tribuloides</name>
    <dbReference type="NCBI Taxonomy" id="3880"/>
    <lineage>
        <taxon>Eukaryota</taxon>
        <taxon>Viridiplantae</taxon>
        <taxon>Streptophyta</taxon>
        <taxon>Embryophyta</taxon>
        <taxon>Tracheophyta</taxon>
        <taxon>Spermatophyta</taxon>
        <taxon>Magnoliopsida</taxon>
        <taxon>eudicotyledons</taxon>
        <taxon>Gunneridae</taxon>
        <taxon>Pentapetalae</taxon>
        <taxon>rosids</taxon>
        <taxon>fabids</taxon>
        <taxon>Fabales</taxon>
        <taxon>Fabaceae</taxon>
        <taxon>Papilionoideae</taxon>
        <taxon>50 kb inversion clade</taxon>
        <taxon>NPAAA clade</taxon>
        <taxon>Hologalegina</taxon>
        <taxon>IRL clade</taxon>
        <taxon>Trifolieae</taxon>
        <taxon>Medicago</taxon>
    </lineage>
</organism>
<dbReference type="Proteomes" id="UP000002051">
    <property type="component" value="Chromosome 3"/>
</dbReference>
<evidence type="ECO:0000256" key="1">
    <source>
        <dbReference type="SAM" id="MobiDB-lite"/>
    </source>
</evidence>
<dbReference type="PANTHER" id="PTHR33674:SF9">
    <property type="match status" value="1"/>
</dbReference>
<dbReference type="EMBL" id="CM001219">
    <property type="protein sequence ID" value="AES72281.1"/>
    <property type="molecule type" value="Genomic_DNA"/>
</dbReference>
<dbReference type="KEGG" id="mtr:11433796"/>
<evidence type="ECO:0000313" key="4">
    <source>
        <dbReference type="EnsemblPlants" id="AES72281"/>
    </source>
</evidence>
<dbReference type="InterPro" id="IPR045282">
    <property type="entry name" value="At4g08330-like"/>
</dbReference>
<reference evidence="2 5" key="1">
    <citation type="journal article" date="2011" name="Nature">
        <title>The Medicago genome provides insight into the evolution of rhizobial symbioses.</title>
        <authorList>
            <person name="Young N.D."/>
            <person name="Debelle F."/>
            <person name="Oldroyd G.E."/>
            <person name="Geurts R."/>
            <person name="Cannon S.B."/>
            <person name="Udvardi M.K."/>
            <person name="Benedito V.A."/>
            <person name="Mayer K.F."/>
            <person name="Gouzy J."/>
            <person name="Schoof H."/>
            <person name="Van de Peer Y."/>
            <person name="Proost S."/>
            <person name="Cook D.R."/>
            <person name="Meyers B.C."/>
            <person name="Spannagl M."/>
            <person name="Cheung F."/>
            <person name="De Mita S."/>
            <person name="Krishnakumar V."/>
            <person name="Gundlach H."/>
            <person name="Zhou S."/>
            <person name="Mudge J."/>
            <person name="Bharti A.K."/>
            <person name="Murray J.D."/>
            <person name="Naoumkina M.A."/>
            <person name="Rosen B."/>
            <person name="Silverstein K.A."/>
            <person name="Tang H."/>
            <person name="Rombauts S."/>
            <person name="Zhao P.X."/>
            <person name="Zhou P."/>
            <person name="Barbe V."/>
            <person name="Bardou P."/>
            <person name="Bechner M."/>
            <person name="Bellec A."/>
            <person name="Berger A."/>
            <person name="Berges H."/>
            <person name="Bidwell S."/>
            <person name="Bisseling T."/>
            <person name="Choisne N."/>
            <person name="Couloux A."/>
            <person name="Denny R."/>
            <person name="Deshpande S."/>
            <person name="Dai X."/>
            <person name="Doyle J.J."/>
            <person name="Dudez A.M."/>
            <person name="Farmer A.D."/>
            <person name="Fouteau S."/>
            <person name="Franken C."/>
            <person name="Gibelin C."/>
            <person name="Gish J."/>
            <person name="Goldstein S."/>
            <person name="Gonzalez A.J."/>
            <person name="Green P.J."/>
            <person name="Hallab A."/>
            <person name="Hartog M."/>
            <person name="Hua A."/>
            <person name="Humphray S.J."/>
            <person name="Jeong D.H."/>
            <person name="Jing Y."/>
            <person name="Jocker A."/>
            <person name="Kenton S.M."/>
            <person name="Kim D.J."/>
            <person name="Klee K."/>
            <person name="Lai H."/>
            <person name="Lang C."/>
            <person name="Lin S."/>
            <person name="Macmil S.L."/>
            <person name="Magdelenat G."/>
            <person name="Matthews L."/>
            <person name="McCorrison J."/>
            <person name="Monaghan E.L."/>
            <person name="Mun J.H."/>
            <person name="Najar F.Z."/>
            <person name="Nicholson C."/>
            <person name="Noirot C."/>
            <person name="O'Bleness M."/>
            <person name="Paule C.R."/>
            <person name="Poulain J."/>
            <person name="Prion F."/>
            <person name="Qin B."/>
            <person name="Qu C."/>
            <person name="Retzel E.F."/>
            <person name="Riddle C."/>
            <person name="Sallet E."/>
            <person name="Samain S."/>
            <person name="Samson N."/>
            <person name="Sanders I."/>
            <person name="Saurat O."/>
            <person name="Scarpelli C."/>
            <person name="Schiex T."/>
            <person name="Segurens B."/>
            <person name="Severin A.J."/>
            <person name="Sherrier D.J."/>
            <person name="Shi R."/>
            <person name="Sims S."/>
            <person name="Singer S.R."/>
            <person name="Sinharoy S."/>
            <person name="Sterck L."/>
            <person name="Viollet A."/>
            <person name="Wang B.B."/>
            <person name="Wang K."/>
            <person name="Wang M."/>
            <person name="Wang X."/>
            <person name="Warfsmann J."/>
            <person name="Weissenbach J."/>
            <person name="White D.D."/>
            <person name="White J.D."/>
            <person name="Wiley G.B."/>
            <person name="Wincker P."/>
            <person name="Xing Y."/>
            <person name="Yang L."/>
            <person name="Yao Z."/>
            <person name="Ying F."/>
            <person name="Zhai J."/>
            <person name="Zhou L."/>
            <person name="Zuber A."/>
            <person name="Denarie J."/>
            <person name="Dixon R.A."/>
            <person name="May G.D."/>
            <person name="Schwartz D.C."/>
            <person name="Rogers J."/>
            <person name="Quetier F."/>
            <person name="Town C.D."/>
            <person name="Roe B.A."/>
        </authorList>
    </citation>
    <scope>NUCLEOTIDE SEQUENCE [LARGE SCALE GENOMIC DNA]</scope>
    <source>
        <strain evidence="2">A17</strain>
        <strain evidence="4 5">cv. Jemalong A17</strain>
    </source>
</reference>
<reference evidence="4" key="3">
    <citation type="submission" date="2015-04" db="UniProtKB">
        <authorList>
            <consortium name="EnsemblPlants"/>
        </authorList>
    </citation>
    <scope>IDENTIFICATION</scope>
    <source>
        <strain evidence="4">cv. Jemalong A17</strain>
    </source>
</reference>
<keyword evidence="5" id="KW-1185">Reference proteome</keyword>
<dbReference type="AlphaFoldDB" id="G7J4F8"/>
<evidence type="ECO:0000313" key="3">
    <source>
        <dbReference type="EMBL" id="RHN69431.1"/>
    </source>
</evidence>
<dbReference type="Gramene" id="rna17901">
    <property type="protein sequence ID" value="RHN69431.1"/>
    <property type="gene ID" value="gene17901"/>
</dbReference>
<reference evidence="3" key="4">
    <citation type="journal article" date="2018" name="Nat. Plants">
        <title>Whole-genome landscape of Medicago truncatula symbiotic genes.</title>
        <authorList>
            <person name="Pecrix Y."/>
            <person name="Gamas P."/>
            <person name="Carrere S."/>
        </authorList>
    </citation>
    <scope>NUCLEOTIDE SEQUENCE</scope>
    <source>
        <tissue evidence="3">Leaves</tissue>
    </source>
</reference>
<feature type="compositionally biased region" description="Low complexity" evidence="1">
    <location>
        <begin position="21"/>
        <end position="30"/>
    </location>
</feature>
<protein>
    <submittedName>
        <fullName evidence="2 4">Uncharacterized protein</fullName>
    </submittedName>
</protein>
<feature type="region of interest" description="Disordered" evidence="1">
    <location>
        <begin position="1"/>
        <end position="33"/>
    </location>
</feature>
<evidence type="ECO:0000313" key="2">
    <source>
        <dbReference type="EMBL" id="AES72281.1"/>
    </source>
</evidence>
<dbReference type="PaxDb" id="3880-AES72281"/>
<dbReference type="Proteomes" id="UP000265566">
    <property type="component" value="Chromosome 3"/>
</dbReference>
<dbReference type="Pfam" id="PF24046">
    <property type="entry name" value="At4g08330"/>
    <property type="match status" value="1"/>
</dbReference>
<name>G7J4F8_MEDTR</name>
<evidence type="ECO:0000313" key="5">
    <source>
        <dbReference type="Proteomes" id="UP000002051"/>
    </source>
</evidence>
<sequence>MDNSVLHNHNVDHLHHSPTFSSSSSSTSRTRSQRDVRYSCGSCGYDLNLSSSNRNTSSIDSKYGKSIKRGIISFFNIDDSRFTQVDEIECAPHFSKNLWGLFRRKTKLLCRKCCNHIGYAYNGNNSSSPSFILVSSNGAEPSPSTEAPTHVKYNIRIRALQPSSSQECGNGISVLA</sequence>
<proteinExistence type="predicted"/>
<gene>
    <name evidence="4" type="primary">11433796</name>
    <name evidence="2" type="ordered locus">MTR_3g088030</name>
    <name evidence="3" type="ORF">MtrunA17_Chr3g0124671</name>
</gene>
<dbReference type="OrthoDB" id="1907500at2759"/>
<dbReference type="eggNOG" id="ENOG502RZYC">
    <property type="taxonomic scope" value="Eukaryota"/>
</dbReference>
<dbReference type="EMBL" id="PSQE01000003">
    <property type="protein sequence ID" value="RHN69431.1"/>
    <property type="molecule type" value="Genomic_DNA"/>
</dbReference>
<dbReference type="STRING" id="3880.G7J4F8"/>
<dbReference type="PANTHER" id="PTHR33674">
    <property type="entry name" value="METHIONINE-S-OXIDE REDUCTASE"/>
    <property type="match status" value="1"/>
</dbReference>
<reference evidence="2 5" key="2">
    <citation type="journal article" date="2014" name="BMC Genomics">
        <title>An improved genome release (version Mt4.0) for the model legume Medicago truncatula.</title>
        <authorList>
            <person name="Tang H."/>
            <person name="Krishnakumar V."/>
            <person name="Bidwell S."/>
            <person name="Rosen B."/>
            <person name="Chan A."/>
            <person name="Zhou S."/>
            <person name="Gentzbittel L."/>
            <person name="Childs K.L."/>
            <person name="Yandell M."/>
            <person name="Gundlach H."/>
            <person name="Mayer K.F."/>
            <person name="Schwartz D.C."/>
            <person name="Town C.D."/>
        </authorList>
    </citation>
    <scope>GENOME REANNOTATION</scope>
    <source>
        <strain evidence="4 5">cv. Jemalong A17</strain>
    </source>
</reference>
<dbReference type="HOGENOM" id="CLU_106028_0_0_1"/>
<dbReference type="OMA" id="CIPYFSK"/>
<accession>G7J4F8</accession>
<dbReference type="EnsemblPlants" id="AES72281">
    <property type="protein sequence ID" value="AES72281"/>
    <property type="gene ID" value="MTR_3g088030"/>
</dbReference>